<dbReference type="Gene3D" id="1.20.1290.10">
    <property type="entry name" value="AhpD-like"/>
    <property type="match status" value="1"/>
</dbReference>
<evidence type="ECO:0000313" key="3">
    <source>
        <dbReference type="Proteomes" id="UP000093366"/>
    </source>
</evidence>
<dbReference type="SUPFAM" id="SSF69118">
    <property type="entry name" value="AhpD-like"/>
    <property type="match status" value="1"/>
</dbReference>
<name>A0A1C0TVC8_9GAMM</name>
<dbReference type="InterPro" id="IPR029032">
    <property type="entry name" value="AhpD-like"/>
</dbReference>
<dbReference type="Proteomes" id="UP000093366">
    <property type="component" value="Unassembled WGS sequence"/>
</dbReference>
<feature type="domain" description="Carboxymuconolactone decarboxylase-like" evidence="1">
    <location>
        <begin position="41"/>
        <end position="100"/>
    </location>
</feature>
<evidence type="ECO:0000259" key="1">
    <source>
        <dbReference type="Pfam" id="PF02627"/>
    </source>
</evidence>
<sequence>MTRIKPVDPSTAEGKTKEVLDLAQKQFGDIPNAFKTLASSPAVLEAFLGLSNSLVKGLLTPTLREQIALSVAGKNNCDYCASAHTAIGGMLGLSKKEMALNLKSQSDEPRTQGILQFVNHIVDSRGQIYDMEFIRLKELHLSDAEISEVVAHTAMNIFTTYYHIIAQTEVDYPLVKAQSK</sequence>
<gene>
    <name evidence="2" type="ORF">A7985_04905</name>
</gene>
<dbReference type="PANTHER" id="PTHR35446:SF3">
    <property type="entry name" value="CMD DOMAIN-CONTAINING PROTEIN"/>
    <property type="match status" value="1"/>
</dbReference>
<dbReference type="OrthoDB" id="9808310at2"/>
<reference evidence="3" key="1">
    <citation type="submission" date="2016-07" db="EMBL/GenBank/DDBJ databases">
        <authorList>
            <person name="Florea S."/>
            <person name="Webb J.S."/>
            <person name="Jaromczyk J."/>
            <person name="Schardl C.L."/>
        </authorList>
    </citation>
    <scope>NUCLEOTIDE SEQUENCE [LARGE SCALE GENOMIC DNA]</scope>
    <source>
        <strain evidence="3">IPB1</strain>
    </source>
</reference>
<dbReference type="NCBIfam" id="TIGR00778">
    <property type="entry name" value="ahpD_dom"/>
    <property type="match status" value="1"/>
</dbReference>
<organism evidence="2 3">
    <name type="scientific">Pseudoalteromonas luteoviolacea</name>
    <dbReference type="NCBI Taxonomy" id="43657"/>
    <lineage>
        <taxon>Bacteria</taxon>
        <taxon>Pseudomonadati</taxon>
        <taxon>Pseudomonadota</taxon>
        <taxon>Gammaproteobacteria</taxon>
        <taxon>Alteromonadales</taxon>
        <taxon>Pseudoalteromonadaceae</taxon>
        <taxon>Pseudoalteromonas</taxon>
    </lineage>
</organism>
<dbReference type="Pfam" id="PF02627">
    <property type="entry name" value="CMD"/>
    <property type="match status" value="1"/>
</dbReference>
<proteinExistence type="predicted"/>
<dbReference type="GO" id="GO:0051920">
    <property type="term" value="F:peroxiredoxin activity"/>
    <property type="evidence" value="ECO:0007669"/>
    <property type="project" value="InterPro"/>
</dbReference>
<dbReference type="PANTHER" id="PTHR35446">
    <property type="entry name" value="SI:CH211-175M2.5"/>
    <property type="match status" value="1"/>
</dbReference>
<dbReference type="EMBL" id="MAUJ01000001">
    <property type="protein sequence ID" value="OCQ23286.1"/>
    <property type="molecule type" value="Genomic_DNA"/>
</dbReference>
<comment type="caution">
    <text evidence="2">The sequence shown here is derived from an EMBL/GenBank/DDBJ whole genome shotgun (WGS) entry which is preliminary data.</text>
</comment>
<dbReference type="RefSeq" id="WP_065789310.1">
    <property type="nucleotide sequence ID" value="NZ_MAUJ01000001.1"/>
</dbReference>
<accession>A0A1C0TVC8</accession>
<protein>
    <recommendedName>
        <fullName evidence="1">Carboxymuconolactone decarboxylase-like domain-containing protein</fullName>
    </recommendedName>
</protein>
<dbReference type="InterPro" id="IPR003779">
    <property type="entry name" value="CMD-like"/>
</dbReference>
<evidence type="ECO:0000313" key="2">
    <source>
        <dbReference type="EMBL" id="OCQ23286.1"/>
    </source>
</evidence>
<dbReference type="AlphaFoldDB" id="A0A1C0TVC8"/>
<dbReference type="InterPro" id="IPR004675">
    <property type="entry name" value="AhpD_core"/>
</dbReference>